<organism evidence="2 3">
    <name type="scientific">Panthera pardus</name>
    <name type="common">Leopard</name>
    <name type="synonym">Felis pardus</name>
    <dbReference type="NCBI Taxonomy" id="9691"/>
    <lineage>
        <taxon>Eukaryota</taxon>
        <taxon>Metazoa</taxon>
        <taxon>Chordata</taxon>
        <taxon>Craniata</taxon>
        <taxon>Vertebrata</taxon>
        <taxon>Euteleostomi</taxon>
        <taxon>Mammalia</taxon>
        <taxon>Eutheria</taxon>
        <taxon>Laurasiatheria</taxon>
        <taxon>Carnivora</taxon>
        <taxon>Feliformia</taxon>
        <taxon>Felidae</taxon>
        <taxon>Pantherinae</taxon>
        <taxon>Panthera</taxon>
    </lineage>
</organism>
<dbReference type="GeneID" id="109269281"/>
<feature type="compositionally biased region" description="Low complexity" evidence="1">
    <location>
        <begin position="77"/>
        <end position="90"/>
    </location>
</feature>
<sequence length="337" mass="37280">MPHDSVINSHFSTGLSPPPTRIFGRGFESYEMTYLASIHQCGHQKKNGQDDPPRSPDVPISHHLPEGKQTGPRHSPPRAAGAPRLPGKGATRVPSTARTAAPFQVASRTWRRCPRLGRGRRARVRAARVLARGSGPRRRRRRRRPLRGSPGSHRRPPAPGGAAAPGSRPLPGSQRVRFSFTTKSLPITATGLEAKAAGQPGQGPERSRRGRRGKKIQPTSLDQDLLVIISWRRLYHMEQPRVKPTLQVNSRNSHPQSDTMTSMEAKGTMRLPALCANAIGLPVRPGAGGCETMYKIKCEREMLIKSFGKRRLLFKKYCERGCKDQCCAYPIKVEEGR</sequence>
<proteinExistence type="predicted"/>
<protein>
    <submittedName>
        <fullName evidence="3">Serine/arginine repetitive matrix protein 3-like</fullName>
    </submittedName>
</protein>
<evidence type="ECO:0000313" key="3">
    <source>
        <dbReference type="RefSeq" id="XP_019308728.2"/>
    </source>
</evidence>
<name>A0A9V1FT60_PANPR</name>
<feature type="compositionally biased region" description="Basic residues" evidence="1">
    <location>
        <begin position="135"/>
        <end position="156"/>
    </location>
</feature>
<keyword evidence="2" id="KW-1185">Reference proteome</keyword>
<feature type="compositionally biased region" description="Polar residues" evidence="1">
    <location>
        <begin position="1"/>
        <end position="15"/>
    </location>
</feature>
<evidence type="ECO:0000313" key="2">
    <source>
        <dbReference type="Proteomes" id="UP001165780"/>
    </source>
</evidence>
<feature type="region of interest" description="Disordered" evidence="1">
    <location>
        <begin position="1"/>
        <end position="21"/>
    </location>
</feature>
<feature type="compositionally biased region" description="Low complexity" evidence="1">
    <location>
        <begin position="160"/>
        <end position="173"/>
    </location>
</feature>
<reference evidence="3" key="1">
    <citation type="submission" date="2025-08" db="UniProtKB">
        <authorList>
            <consortium name="RefSeq"/>
        </authorList>
    </citation>
    <scope>IDENTIFICATION</scope>
    <source>
        <tissue evidence="3">Whole blood</tissue>
    </source>
</reference>
<feature type="region of interest" description="Disordered" evidence="1">
    <location>
        <begin position="41"/>
        <end position="174"/>
    </location>
</feature>
<accession>A0A9V1FT60</accession>
<gene>
    <name evidence="3" type="primary">LOC109269281</name>
</gene>
<feature type="compositionally biased region" description="Basic residues" evidence="1">
    <location>
        <begin position="109"/>
        <end position="126"/>
    </location>
</feature>
<feature type="region of interest" description="Disordered" evidence="1">
    <location>
        <begin position="189"/>
        <end position="218"/>
    </location>
</feature>
<evidence type="ECO:0000256" key="1">
    <source>
        <dbReference type="SAM" id="MobiDB-lite"/>
    </source>
</evidence>
<dbReference type="AlphaFoldDB" id="A0A9V1FT60"/>
<dbReference type="KEGG" id="ppad:109269281"/>
<dbReference type="Proteomes" id="UP001165780">
    <property type="component" value="Unplaced"/>
</dbReference>
<dbReference type="RefSeq" id="XP_019308728.2">
    <property type="nucleotide sequence ID" value="XM_019453183.2"/>
</dbReference>